<dbReference type="PANTHER" id="PTHR24404:SF114">
    <property type="entry name" value="KLUMPFUSS, ISOFORM B-RELATED"/>
    <property type="match status" value="1"/>
</dbReference>
<evidence type="ECO:0000313" key="12">
    <source>
        <dbReference type="EMBL" id="EAU82823.2"/>
    </source>
</evidence>
<dbReference type="PROSITE" id="PS50089">
    <property type="entry name" value="ZF_RING_2"/>
    <property type="match status" value="1"/>
</dbReference>
<sequence length="872" mass="93149">MHKIECVPCGNRVFANREALQQHLKTSSSYHPICEICDKRFSSESGLEAHKVAKHPPTFDCTICNRPFKQIFALEDHYRGSERHPNCARCGKGFRDMAELEQHRNTAHVQVVCTTCGETTYEDQDSLERHYMASEHHPKCIQCKKGFLNQEALREHEASAHGETQPSGDANPASPSPSQTAKASVTGSSTTPSGPAGPLPMGVPHAASLPGPPAPYPRMYEAHPSGYHADLPPVAASPHPLRARPLLSEDLRRPVRVDSPDISGLSVAFSSPLMGVQAPPFSPMTPVGLAPPGKEMNELWNAKENIQVPPVSPTTSTVGPAPLASNNSQISPEQRFAALAGAKITYDAPVSRQGSYAAIPSRSPVAVRERSSSANSPPSSSIQAAFPTGLEPLSSAPYRPTILRSNTATRFGYAGNRFSSPPTSPPDITGGSQLTNGSHTRPALLTGFPVGFRASRPRFISPPPTSSSGSSAVTPDSNIQPIHLRASSSLREFDPRAAQESSRQITRSSTITPNSIVVPVSTAAASSFSQRASSTPSAHSALPQPRGHIPNGVGNANADAIARTVRCLMDDDAASIEEYNSETPKVASSPKKEDDGVLVSTEEFTSASESEVWVSSPSSSHSVASSKNPGLDDSHLLTSDSSAEDEGLPADLDSFSLTTSRDSFVYRSPEGSSPIGLATGLPAISPLLETTIDLSTFDWPETKYPLPESTPSSPTLLADPSIIDDTLEISPPSLQTSSFSSPGNESFVTSPQELQPENHNIDFETPETKREDPLPDTDDTLVQDLLEKSSDLHTKDPGVEVAVQVEAKQPLSPLHCRECKSDPCDDTTATMCGHIFCNRCIVNAVIKTSRCPLCSTPTLLYCLFRLDLETGS</sequence>
<dbReference type="GO" id="GO:0000978">
    <property type="term" value="F:RNA polymerase II cis-regulatory region sequence-specific DNA binding"/>
    <property type="evidence" value="ECO:0007669"/>
    <property type="project" value="TreeGrafter"/>
</dbReference>
<feature type="domain" description="C2H2-type" evidence="11">
    <location>
        <begin position="59"/>
        <end position="84"/>
    </location>
</feature>
<keyword evidence="13" id="KW-1185">Reference proteome</keyword>
<dbReference type="HOGENOM" id="CLU_309258_0_0_1"/>
<dbReference type="SUPFAM" id="SSF57667">
    <property type="entry name" value="beta-beta-alpha zinc fingers"/>
    <property type="match status" value="1"/>
</dbReference>
<feature type="compositionally biased region" description="Low complexity" evidence="9">
    <location>
        <begin position="501"/>
        <end position="510"/>
    </location>
</feature>
<dbReference type="PROSITE" id="PS00028">
    <property type="entry name" value="ZINC_FINGER_C2H2_1"/>
    <property type="match status" value="3"/>
</dbReference>
<dbReference type="OMA" id="DITATMC"/>
<name>A8P5T2_COPC7</name>
<feature type="region of interest" description="Disordered" evidence="9">
    <location>
        <begin position="579"/>
        <end position="654"/>
    </location>
</feature>
<feature type="compositionally biased region" description="Polar residues" evidence="9">
    <location>
        <begin position="176"/>
        <end position="185"/>
    </location>
</feature>
<dbReference type="Gene3D" id="3.30.160.60">
    <property type="entry name" value="Classic Zinc Finger"/>
    <property type="match status" value="3"/>
</dbReference>
<feature type="region of interest" description="Disordered" evidence="9">
    <location>
        <begin position="416"/>
        <end position="440"/>
    </location>
</feature>
<evidence type="ECO:0000256" key="3">
    <source>
        <dbReference type="ARBA" id="ARBA00022737"/>
    </source>
</evidence>
<evidence type="ECO:0000256" key="2">
    <source>
        <dbReference type="ARBA" id="ARBA00022723"/>
    </source>
</evidence>
<feature type="domain" description="C2H2-type" evidence="11">
    <location>
        <begin position="85"/>
        <end position="108"/>
    </location>
</feature>
<dbReference type="eggNOG" id="KOG1721">
    <property type="taxonomic scope" value="Eukaryota"/>
</dbReference>
<dbReference type="InterPro" id="IPR050589">
    <property type="entry name" value="Ikaros_C2H2-ZF"/>
</dbReference>
<comment type="subcellular location">
    <subcellularLocation>
        <location evidence="1">Nucleus</location>
    </subcellularLocation>
</comment>
<feature type="region of interest" description="Disordered" evidence="9">
    <location>
        <begin position="455"/>
        <end position="510"/>
    </location>
</feature>
<keyword evidence="4 8" id="KW-0863">Zinc-finger</keyword>
<dbReference type="GO" id="GO:0006357">
    <property type="term" value="P:regulation of transcription by RNA polymerase II"/>
    <property type="evidence" value="ECO:0007669"/>
    <property type="project" value="TreeGrafter"/>
</dbReference>
<dbReference type="InParanoid" id="A8P5T2"/>
<dbReference type="KEGG" id="cci:CC1G_11340"/>
<dbReference type="Gene3D" id="3.30.40.10">
    <property type="entry name" value="Zinc/RING finger domain, C3HC4 (zinc finger)"/>
    <property type="match status" value="1"/>
</dbReference>
<comment type="caution">
    <text evidence="12">The sequence shown here is derived from an EMBL/GenBank/DDBJ whole genome shotgun (WGS) entry which is preliminary data.</text>
</comment>
<feature type="compositionally biased region" description="Polar residues" evidence="9">
    <location>
        <begin position="430"/>
        <end position="439"/>
    </location>
</feature>
<dbReference type="GO" id="GO:0003700">
    <property type="term" value="F:DNA-binding transcription factor activity"/>
    <property type="evidence" value="ECO:0007669"/>
    <property type="project" value="TreeGrafter"/>
</dbReference>
<dbReference type="InterPro" id="IPR013083">
    <property type="entry name" value="Znf_RING/FYVE/PHD"/>
</dbReference>
<evidence type="ECO:0000256" key="6">
    <source>
        <dbReference type="ARBA" id="ARBA00023125"/>
    </source>
</evidence>
<protein>
    <recommendedName>
        <fullName evidence="14">RING-type domain-containing protein</fullName>
    </recommendedName>
</protein>
<feature type="compositionally biased region" description="Low complexity" evidence="9">
    <location>
        <begin position="528"/>
        <end position="538"/>
    </location>
</feature>
<feature type="compositionally biased region" description="Low complexity" evidence="9">
    <location>
        <begin position="730"/>
        <end position="742"/>
    </location>
</feature>
<dbReference type="OrthoDB" id="6105938at2759"/>
<dbReference type="Pfam" id="PF12874">
    <property type="entry name" value="zf-met"/>
    <property type="match status" value="1"/>
</dbReference>
<evidence type="ECO:0000256" key="7">
    <source>
        <dbReference type="ARBA" id="ARBA00023242"/>
    </source>
</evidence>
<feature type="region of interest" description="Disordered" evidence="9">
    <location>
        <begin position="528"/>
        <end position="555"/>
    </location>
</feature>
<feature type="compositionally biased region" description="Low complexity" evidence="9">
    <location>
        <begin position="600"/>
        <end position="626"/>
    </location>
</feature>
<keyword evidence="7" id="KW-0539">Nucleus</keyword>
<proteinExistence type="predicted"/>
<evidence type="ECO:0000256" key="8">
    <source>
        <dbReference type="PROSITE-ProRule" id="PRU00042"/>
    </source>
</evidence>
<feature type="region of interest" description="Disordered" evidence="9">
    <location>
        <begin position="359"/>
        <end position="389"/>
    </location>
</feature>
<feature type="compositionally biased region" description="Low complexity" evidence="9">
    <location>
        <begin position="466"/>
        <end position="477"/>
    </location>
</feature>
<dbReference type="GO" id="GO:0005634">
    <property type="term" value="C:nucleus"/>
    <property type="evidence" value="ECO:0007669"/>
    <property type="project" value="UniProtKB-SubCell"/>
</dbReference>
<gene>
    <name evidence="12" type="ORF">CC1G_11340</name>
</gene>
<dbReference type="PROSITE" id="PS00518">
    <property type="entry name" value="ZF_RING_1"/>
    <property type="match status" value="1"/>
</dbReference>
<evidence type="ECO:0000259" key="11">
    <source>
        <dbReference type="PROSITE" id="PS50157"/>
    </source>
</evidence>
<dbReference type="PANTHER" id="PTHR24404">
    <property type="entry name" value="ZINC FINGER PROTEIN"/>
    <property type="match status" value="1"/>
</dbReference>
<keyword evidence="3" id="KW-0677">Repeat</keyword>
<evidence type="ECO:0000256" key="9">
    <source>
        <dbReference type="SAM" id="MobiDB-lite"/>
    </source>
</evidence>
<dbReference type="SUPFAM" id="SSF57850">
    <property type="entry name" value="RING/U-box"/>
    <property type="match status" value="1"/>
</dbReference>
<dbReference type="RefSeq" id="XP_001839017.2">
    <property type="nucleotide sequence ID" value="XM_001838965.2"/>
</dbReference>
<dbReference type="InterPro" id="IPR001841">
    <property type="entry name" value="Znf_RING"/>
</dbReference>
<feature type="compositionally biased region" description="Polar residues" evidence="9">
    <location>
        <begin position="743"/>
        <end position="758"/>
    </location>
</feature>
<dbReference type="GO" id="GO:0008270">
    <property type="term" value="F:zinc ion binding"/>
    <property type="evidence" value="ECO:0007669"/>
    <property type="project" value="UniProtKB-KW"/>
</dbReference>
<dbReference type="AlphaFoldDB" id="A8P5T2"/>
<dbReference type="SMART" id="SM00355">
    <property type="entry name" value="ZnF_C2H2"/>
    <property type="match status" value="6"/>
</dbReference>
<evidence type="ECO:0000259" key="10">
    <source>
        <dbReference type="PROSITE" id="PS50089"/>
    </source>
</evidence>
<keyword evidence="2" id="KW-0479">Metal-binding</keyword>
<keyword evidence="5" id="KW-0862">Zinc</keyword>
<feature type="domain" description="C2H2-type" evidence="11">
    <location>
        <begin position="138"/>
        <end position="166"/>
    </location>
</feature>
<evidence type="ECO:0000256" key="5">
    <source>
        <dbReference type="ARBA" id="ARBA00022833"/>
    </source>
</evidence>
<dbReference type="PROSITE" id="PS50157">
    <property type="entry name" value="ZINC_FINGER_C2H2_2"/>
    <property type="match status" value="3"/>
</dbReference>
<dbReference type="GeneID" id="6015617"/>
<evidence type="ECO:0000256" key="4">
    <source>
        <dbReference type="ARBA" id="ARBA00022771"/>
    </source>
</evidence>
<dbReference type="VEuPathDB" id="FungiDB:CC1G_11340"/>
<dbReference type="InterPro" id="IPR013087">
    <property type="entry name" value="Znf_C2H2_type"/>
</dbReference>
<accession>A8P5T2</accession>
<feature type="region of interest" description="Disordered" evidence="9">
    <location>
        <begin position="726"/>
        <end position="778"/>
    </location>
</feature>
<organism evidence="12 13">
    <name type="scientific">Coprinopsis cinerea (strain Okayama-7 / 130 / ATCC MYA-4618 / FGSC 9003)</name>
    <name type="common">Inky cap fungus</name>
    <name type="synonym">Hormographiella aspergillata</name>
    <dbReference type="NCBI Taxonomy" id="240176"/>
    <lineage>
        <taxon>Eukaryota</taxon>
        <taxon>Fungi</taxon>
        <taxon>Dikarya</taxon>
        <taxon>Basidiomycota</taxon>
        <taxon>Agaricomycotina</taxon>
        <taxon>Agaricomycetes</taxon>
        <taxon>Agaricomycetidae</taxon>
        <taxon>Agaricales</taxon>
        <taxon>Agaricineae</taxon>
        <taxon>Psathyrellaceae</taxon>
        <taxon>Coprinopsis</taxon>
    </lineage>
</organism>
<feature type="compositionally biased region" description="Basic and acidic residues" evidence="9">
    <location>
        <begin position="759"/>
        <end position="773"/>
    </location>
</feature>
<dbReference type="Proteomes" id="UP000001861">
    <property type="component" value="Unassembled WGS sequence"/>
</dbReference>
<dbReference type="InterPro" id="IPR017907">
    <property type="entry name" value="Znf_RING_CS"/>
</dbReference>
<dbReference type="EMBL" id="AACS02000011">
    <property type="protein sequence ID" value="EAU82823.2"/>
    <property type="molecule type" value="Genomic_DNA"/>
</dbReference>
<feature type="region of interest" description="Disordered" evidence="9">
    <location>
        <begin position="155"/>
        <end position="217"/>
    </location>
</feature>
<feature type="compositionally biased region" description="Low complexity" evidence="9">
    <location>
        <begin position="186"/>
        <end position="196"/>
    </location>
</feature>
<keyword evidence="6" id="KW-0238">DNA-binding</keyword>
<reference evidence="12 13" key="1">
    <citation type="journal article" date="2010" name="Proc. Natl. Acad. Sci. U.S.A.">
        <title>Insights into evolution of multicellular fungi from the assembled chromosomes of the mushroom Coprinopsis cinerea (Coprinus cinereus).</title>
        <authorList>
            <person name="Stajich J.E."/>
            <person name="Wilke S.K."/>
            <person name="Ahren D."/>
            <person name="Au C.H."/>
            <person name="Birren B.W."/>
            <person name="Borodovsky M."/>
            <person name="Burns C."/>
            <person name="Canback B."/>
            <person name="Casselton L.A."/>
            <person name="Cheng C.K."/>
            <person name="Deng J."/>
            <person name="Dietrich F.S."/>
            <person name="Fargo D.C."/>
            <person name="Farman M.L."/>
            <person name="Gathman A.C."/>
            <person name="Goldberg J."/>
            <person name="Guigo R."/>
            <person name="Hoegger P.J."/>
            <person name="Hooker J.B."/>
            <person name="Huggins A."/>
            <person name="James T.Y."/>
            <person name="Kamada T."/>
            <person name="Kilaru S."/>
            <person name="Kodira C."/>
            <person name="Kues U."/>
            <person name="Kupfer D."/>
            <person name="Kwan H.S."/>
            <person name="Lomsadze A."/>
            <person name="Li W."/>
            <person name="Lilly W.W."/>
            <person name="Ma L.J."/>
            <person name="Mackey A.J."/>
            <person name="Manning G."/>
            <person name="Martin F."/>
            <person name="Muraguchi H."/>
            <person name="Natvig D.O."/>
            <person name="Palmerini H."/>
            <person name="Ramesh M.A."/>
            <person name="Rehmeyer C.J."/>
            <person name="Roe B.A."/>
            <person name="Shenoy N."/>
            <person name="Stanke M."/>
            <person name="Ter-Hovhannisyan V."/>
            <person name="Tunlid A."/>
            <person name="Velagapudi R."/>
            <person name="Vision T.J."/>
            <person name="Zeng Q."/>
            <person name="Zolan M.E."/>
            <person name="Pukkila P.J."/>
        </authorList>
    </citation>
    <scope>NUCLEOTIDE SEQUENCE [LARGE SCALE GENOMIC DNA]</scope>
    <source>
        <strain evidence="13">Okayama-7 / 130 / ATCC MYA-4618 / FGSC 9003</strain>
    </source>
</reference>
<dbReference type="InterPro" id="IPR036236">
    <property type="entry name" value="Znf_C2H2_sf"/>
</dbReference>
<evidence type="ECO:0000313" key="13">
    <source>
        <dbReference type="Proteomes" id="UP000001861"/>
    </source>
</evidence>
<evidence type="ECO:0008006" key="14">
    <source>
        <dbReference type="Google" id="ProtNLM"/>
    </source>
</evidence>
<feature type="compositionally biased region" description="Low complexity" evidence="9">
    <location>
        <begin position="372"/>
        <end position="381"/>
    </location>
</feature>
<feature type="domain" description="RING-type" evidence="10">
    <location>
        <begin position="816"/>
        <end position="855"/>
    </location>
</feature>
<evidence type="ECO:0000256" key="1">
    <source>
        <dbReference type="ARBA" id="ARBA00004123"/>
    </source>
</evidence>